<proteinExistence type="predicted"/>
<comment type="caution">
    <text evidence="1">The sequence shown here is derived from an EMBL/GenBank/DDBJ whole genome shotgun (WGS) entry which is preliminary data.</text>
</comment>
<dbReference type="OrthoDB" id="2404451at2759"/>
<sequence length="214" mass="24417">MHLFWENTLPNLAYLWVGDLIGLKSGTENYTLDRSVWDSIGKTRFDVPFNTIRKYITVEHVEVFGKVQHLNGGDIMNTSSLVSHAEDCRNATWICYDILVDQNATCRNAPSQFEVESFYAQLINIFVVHLPLAQKLGNQNATDLLLAEVRTSKSTIRNELDMPCYKDFAPNQVIDMNCVQGLVGRVQVMELNKIWTIIDRMRGLNKAIYANEDV</sequence>
<evidence type="ECO:0000313" key="2">
    <source>
        <dbReference type="Proteomes" id="UP000186601"/>
    </source>
</evidence>
<organism evidence="1 2">
    <name type="scientific">Hermanssonia centrifuga</name>
    <dbReference type="NCBI Taxonomy" id="98765"/>
    <lineage>
        <taxon>Eukaryota</taxon>
        <taxon>Fungi</taxon>
        <taxon>Dikarya</taxon>
        <taxon>Basidiomycota</taxon>
        <taxon>Agaricomycotina</taxon>
        <taxon>Agaricomycetes</taxon>
        <taxon>Polyporales</taxon>
        <taxon>Meruliaceae</taxon>
        <taxon>Hermanssonia</taxon>
    </lineage>
</organism>
<dbReference type="STRING" id="98765.A0A2R6Q5C3"/>
<gene>
    <name evidence="1" type="ORF">PHLCEN_2v4068</name>
</gene>
<dbReference type="EMBL" id="MLYV02000399">
    <property type="protein sequence ID" value="PSS02212.1"/>
    <property type="molecule type" value="Genomic_DNA"/>
</dbReference>
<dbReference type="Proteomes" id="UP000186601">
    <property type="component" value="Unassembled WGS sequence"/>
</dbReference>
<protein>
    <submittedName>
        <fullName evidence="1">Uncharacterized protein</fullName>
    </submittedName>
</protein>
<name>A0A2R6Q5C3_9APHY</name>
<reference evidence="1 2" key="1">
    <citation type="submission" date="2018-02" db="EMBL/GenBank/DDBJ databases">
        <title>Genome sequence of the basidiomycete white-rot fungus Phlebia centrifuga.</title>
        <authorList>
            <person name="Granchi Z."/>
            <person name="Peng M."/>
            <person name="de Vries R.P."/>
            <person name="Hilden K."/>
            <person name="Makela M.R."/>
            <person name="Grigoriev I."/>
            <person name="Riley R."/>
        </authorList>
    </citation>
    <scope>NUCLEOTIDE SEQUENCE [LARGE SCALE GENOMIC DNA]</scope>
    <source>
        <strain evidence="1 2">FBCC195</strain>
    </source>
</reference>
<keyword evidence="2" id="KW-1185">Reference proteome</keyword>
<accession>A0A2R6Q5C3</accession>
<evidence type="ECO:0000313" key="1">
    <source>
        <dbReference type="EMBL" id="PSS02212.1"/>
    </source>
</evidence>
<dbReference type="AlphaFoldDB" id="A0A2R6Q5C3"/>